<dbReference type="InterPro" id="IPR051918">
    <property type="entry name" value="STPP_CPPED1"/>
</dbReference>
<reference evidence="3" key="1">
    <citation type="journal article" date="2019" name="Int. J. Syst. Evol. Microbiol.">
        <title>The Global Catalogue of Microorganisms (GCM) 10K type strain sequencing project: providing services to taxonomists for standard genome sequencing and annotation.</title>
        <authorList>
            <consortium name="The Broad Institute Genomics Platform"/>
            <consortium name="The Broad Institute Genome Sequencing Center for Infectious Disease"/>
            <person name="Wu L."/>
            <person name="Ma J."/>
        </authorList>
    </citation>
    <scope>NUCLEOTIDE SEQUENCE [LARGE SCALE GENOMIC DNA]</scope>
    <source>
        <strain evidence="3">CCM 8702</strain>
    </source>
</reference>
<feature type="domain" description="Calcineurin-like phosphoesterase" evidence="1">
    <location>
        <begin position="21"/>
        <end position="102"/>
    </location>
</feature>
<dbReference type="Gene3D" id="3.60.21.10">
    <property type="match status" value="2"/>
</dbReference>
<dbReference type="PANTHER" id="PTHR43143:SF1">
    <property type="entry name" value="SERINE_THREONINE-PROTEIN PHOSPHATASE CPPED1"/>
    <property type="match status" value="1"/>
</dbReference>
<dbReference type="InterPro" id="IPR004843">
    <property type="entry name" value="Calcineurin-like_PHP"/>
</dbReference>
<sequence>MNPKEQQGAGSVQRMLATFQVITDTHVRDEAGHIHNRHFEEALQDISSYCEKSLGIMHAGDVTDRGLAGEYAEFRRIWNGRPAGLPELYVTLGNHDIGAVLWEESGTPVDLSTLPDFEVEDALDGRFPDRAKAVDGQAVSENNAIDVGEVEAVNSEHRAAQPLNAAESLAVAAAEMGLDLAGMAERLGGSDATSGRARELWKRRMRRFADGTGEAAPYHDHWLGGYHFIFLGSESPHPKDCDLSEAQLTWLQERLAEEAASDRPIFIFLHQPVRDTVAGSMSEQGWYGVNQDAALKEVLSGYPQAILFTGHTHWQLEAKRTMYDGQGVMPSMFNASSVAYLWTDQDEHLTGSEGLQVEIYEDRVAVRGRDFVKRSWIADAEYTVNLPASVSQP</sequence>
<evidence type="ECO:0000259" key="1">
    <source>
        <dbReference type="Pfam" id="PF00149"/>
    </source>
</evidence>
<evidence type="ECO:0000313" key="3">
    <source>
        <dbReference type="Proteomes" id="UP000605427"/>
    </source>
</evidence>
<proteinExistence type="predicted"/>
<evidence type="ECO:0000313" key="2">
    <source>
        <dbReference type="EMBL" id="GGH79994.1"/>
    </source>
</evidence>
<dbReference type="Pfam" id="PF00149">
    <property type="entry name" value="Metallophos"/>
    <property type="match status" value="1"/>
</dbReference>
<comment type="caution">
    <text evidence="2">The sequence shown here is derived from an EMBL/GenBank/DDBJ whole genome shotgun (WGS) entry which is preliminary data.</text>
</comment>
<dbReference type="PANTHER" id="PTHR43143">
    <property type="entry name" value="METALLOPHOSPHOESTERASE, CALCINEURIN SUPERFAMILY"/>
    <property type="match status" value="1"/>
</dbReference>
<name>A0ABQ1ZV04_9BACL</name>
<organism evidence="2 3">
    <name type="scientific">Saccharibacillus endophyticus</name>
    <dbReference type="NCBI Taxonomy" id="2060666"/>
    <lineage>
        <taxon>Bacteria</taxon>
        <taxon>Bacillati</taxon>
        <taxon>Bacillota</taxon>
        <taxon>Bacilli</taxon>
        <taxon>Bacillales</taxon>
        <taxon>Paenibacillaceae</taxon>
        <taxon>Saccharibacillus</taxon>
    </lineage>
</organism>
<keyword evidence="3" id="KW-1185">Reference proteome</keyword>
<protein>
    <recommendedName>
        <fullName evidence="1">Calcineurin-like phosphoesterase domain-containing protein</fullName>
    </recommendedName>
</protein>
<gene>
    <name evidence="2" type="ORF">GCM10007362_27630</name>
</gene>
<dbReference type="CDD" id="cd00838">
    <property type="entry name" value="MPP_superfamily"/>
    <property type="match status" value="1"/>
</dbReference>
<dbReference type="InterPro" id="IPR029052">
    <property type="entry name" value="Metallo-depent_PP-like"/>
</dbReference>
<dbReference type="EMBL" id="BMDD01000003">
    <property type="protein sequence ID" value="GGH79994.1"/>
    <property type="molecule type" value="Genomic_DNA"/>
</dbReference>
<dbReference type="SUPFAM" id="SSF56300">
    <property type="entry name" value="Metallo-dependent phosphatases"/>
    <property type="match status" value="1"/>
</dbReference>
<dbReference type="Proteomes" id="UP000605427">
    <property type="component" value="Unassembled WGS sequence"/>
</dbReference>
<accession>A0ABQ1ZV04</accession>